<reference evidence="2" key="1">
    <citation type="submission" date="2016-06" db="EMBL/GenBank/DDBJ databases">
        <title>NZP2037 Pacbio-Illumina hybrid assembly.</title>
        <authorList>
            <person name="Ramsay J.P."/>
        </authorList>
    </citation>
    <scope>NUCLEOTIDE SEQUENCE [LARGE SCALE GENOMIC DNA]</scope>
    <source>
        <strain evidence="2">R7ANS::ICEMlSym2042</strain>
    </source>
</reference>
<protein>
    <submittedName>
        <fullName evidence="1">Uncharacterized protein</fullName>
    </submittedName>
</protein>
<evidence type="ECO:0000313" key="2">
    <source>
        <dbReference type="Proteomes" id="UP000093748"/>
    </source>
</evidence>
<proteinExistence type="predicted"/>
<evidence type="ECO:0000313" key="1">
    <source>
        <dbReference type="EMBL" id="OBP76931.1"/>
    </source>
</evidence>
<dbReference type="Proteomes" id="UP000093748">
    <property type="component" value="Unassembled WGS sequence"/>
</dbReference>
<gene>
    <name evidence="1" type="ORF">BAE39_12740</name>
</gene>
<name>A0A1A5JI37_RHILI</name>
<accession>A0A1A5JI37</accession>
<organism evidence="1 2">
    <name type="scientific">Rhizobium loti</name>
    <name type="common">Mesorhizobium loti</name>
    <dbReference type="NCBI Taxonomy" id="381"/>
    <lineage>
        <taxon>Bacteria</taxon>
        <taxon>Pseudomonadati</taxon>
        <taxon>Pseudomonadota</taxon>
        <taxon>Alphaproteobacteria</taxon>
        <taxon>Hyphomicrobiales</taxon>
        <taxon>Phyllobacteriaceae</taxon>
        <taxon>Mesorhizobium</taxon>
    </lineage>
</organism>
<dbReference type="AlphaFoldDB" id="A0A1A5JI37"/>
<comment type="caution">
    <text evidence="1">The sequence shown here is derived from an EMBL/GenBank/DDBJ whole genome shotgun (WGS) entry which is preliminary data.</text>
</comment>
<dbReference type="EMBL" id="LZTJ01000012">
    <property type="protein sequence ID" value="OBP76931.1"/>
    <property type="molecule type" value="Genomic_DNA"/>
</dbReference>
<sequence length="91" mass="9822">MHAQAANQARIHALDPTARSRLNAIFMATMILGGACGWDLAGLAYSAWAGAAPACSARHPPRPRCWCHGGAEFSGYRRQANRLTWTPESNT</sequence>